<feature type="region of interest" description="Disordered" evidence="1">
    <location>
        <begin position="426"/>
        <end position="545"/>
    </location>
</feature>
<feature type="compositionally biased region" description="Pro residues" evidence="1">
    <location>
        <begin position="454"/>
        <end position="473"/>
    </location>
</feature>
<feature type="transmembrane region" description="Helical" evidence="2">
    <location>
        <begin position="272"/>
        <end position="293"/>
    </location>
</feature>
<dbReference type="InParanoid" id="A0A7M7HHI6"/>
<reference evidence="4" key="1">
    <citation type="submission" date="2015-02" db="EMBL/GenBank/DDBJ databases">
        <title>Genome sequencing for Strongylocentrotus purpuratus.</title>
        <authorList>
            <person name="Murali S."/>
            <person name="Liu Y."/>
            <person name="Vee V."/>
            <person name="English A."/>
            <person name="Wang M."/>
            <person name="Skinner E."/>
            <person name="Han Y."/>
            <person name="Muzny D.M."/>
            <person name="Worley K.C."/>
            <person name="Gibbs R.A."/>
        </authorList>
    </citation>
    <scope>NUCLEOTIDE SEQUENCE</scope>
</reference>
<evidence type="ECO:0000256" key="2">
    <source>
        <dbReference type="SAM" id="Phobius"/>
    </source>
</evidence>
<feature type="region of interest" description="Disordered" evidence="1">
    <location>
        <begin position="384"/>
        <end position="403"/>
    </location>
</feature>
<feature type="compositionally biased region" description="Polar residues" evidence="1">
    <location>
        <begin position="475"/>
        <end position="511"/>
    </location>
</feature>
<evidence type="ECO:0000313" key="4">
    <source>
        <dbReference type="Proteomes" id="UP000007110"/>
    </source>
</evidence>
<accession>A0A7M7HHI6</accession>
<dbReference type="Proteomes" id="UP000007110">
    <property type="component" value="Unassembled WGS sequence"/>
</dbReference>
<sequence>MSATQSMLPAPDITSSFFYSNVTSVVDSYTVLMTASVDGNMSAPSLQPTMNSTHMFFISGTRITATPSDYQTPLSTSTIASSSSILLNASRSDFLSAMPSTPAFFTSSVTTASPSPFTETTPTNATTDEDKIVPVAYYPVRCTMIFGGDCQQVLAKEDAFITNFIESISSLMSLERLRISVNNVNCGSVVVDFTLKDTIEFDFAEDLYGYMDTGNISVPFDNQNLIAETIVFHNGPYAPTTPSGGIGPHPSDTPPVSDGDGGGLTFEQQQRLIYILIGVVVGVVVLLAIVLVVHHVMRKTCSKSTQSFDLQDEPCIKLTDFNMAHTCIPRPRSIYSSIGADGRFFRYDNQEDIGNPPGSPTSFMYADSQDIKEHYHDVIDPEVHDPLTSDMQNQQDFGRSGLPEWNLPLIDGAPAVSPDLLTAIESHHSSQPSTSSDTFRPPSTSSSTLNNPPVFSPPPPPAPPPPPPPPLPTPIMQSGTLRSRQSCDASSEMTDSSGDSNTLTKGSSDIGNSMMGIDNPLMTPEEDYDIPGPSTSGRMSKYVVR</sequence>
<protein>
    <submittedName>
        <fullName evidence="3">Uncharacterized protein</fullName>
    </submittedName>
</protein>
<reference evidence="3" key="2">
    <citation type="submission" date="2021-01" db="UniProtKB">
        <authorList>
            <consortium name="EnsemblMetazoa"/>
        </authorList>
    </citation>
    <scope>IDENTIFICATION</scope>
</reference>
<name>A0A7M7HHI6_STRPU</name>
<organism evidence="3 4">
    <name type="scientific">Strongylocentrotus purpuratus</name>
    <name type="common">Purple sea urchin</name>
    <dbReference type="NCBI Taxonomy" id="7668"/>
    <lineage>
        <taxon>Eukaryota</taxon>
        <taxon>Metazoa</taxon>
        <taxon>Echinodermata</taxon>
        <taxon>Eleutherozoa</taxon>
        <taxon>Echinozoa</taxon>
        <taxon>Echinoidea</taxon>
        <taxon>Euechinoidea</taxon>
        <taxon>Echinacea</taxon>
        <taxon>Camarodonta</taxon>
        <taxon>Echinidea</taxon>
        <taxon>Strongylocentrotidae</taxon>
        <taxon>Strongylocentrotus</taxon>
    </lineage>
</organism>
<feature type="compositionally biased region" description="Low complexity" evidence="1">
    <location>
        <begin position="429"/>
        <end position="453"/>
    </location>
</feature>
<dbReference type="RefSeq" id="XP_011669285.1">
    <property type="nucleotide sequence ID" value="XM_011670983.2"/>
</dbReference>
<dbReference type="OrthoDB" id="10072138at2759"/>
<keyword evidence="2" id="KW-1133">Transmembrane helix</keyword>
<evidence type="ECO:0000256" key="1">
    <source>
        <dbReference type="SAM" id="MobiDB-lite"/>
    </source>
</evidence>
<keyword evidence="4" id="KW-1185">Reference proteome</keyword>
<keyword evidence="2" id="KW-0472">Membrane</keyword>
<keyword evidence="2" id="KW-0812">Transmembrane</keyword>
<proteinExistence type="predicted"/>
<evidence type="ECO:0000313" key="3">
    <source>
        <dbReference type="EnsemblMetazoa" id="XP_011669285"/>
    </source>
</evidence>
<dbReference type="GeneID" id="100893777"/>
<dbReference type="EnsemblMetazoa" id="XM_011670983">
    <property type="protein sequence ID" value="XP_011669285"/>
    <property type="gene ID" value="LOC100893777"/>
</dbReference>
<dbReference type="KEGG" id="spu:100893777"/>
<dbReference type="AlphaFoldDB" id="A0A7M7HHI6"/>